<name>A0A4C1VQ47_EUMVA</name>
<accession>A0A4C1VQ47</accession>
<keyword evidence="2" id="KW-1185">Reference proteome</keyword>
<dbReference type="EMBL" id="BGZK01000395">
    <property type="protein sequence ID" value="GBP41236.1"/>
    <property type="molecule type" value="Genomic_DNA"/>
</dbReference>
<sequence length="215" mass="24461">MRKRRPRTGRCSLRWSPNKWTKDLVKSRAVFDGCDGNDGDGPASYVMEIMTGSRFSKLPLNRQYISETVRYKMYGPRLSRERNPLLCNLAYIGCDKRQLMDIETSGMYAMDVKNTRLPALRSCGGSGTKGGSAGRANSKLPLIPSEATFVSRPEIFRFGVSAPVRRARATKDQVRALSRHQRRHKSLHSRLAHGRSLFEARPAREFVVHFLFIDR</sequence>
<organism evidence="1 2">
    <name type="scientific">Eumeta variegata</name>
    <name type="common">Bagworm moth</name>
    <name type="synonym">Eumeta japonica</name>
    <dbReference type="NCBI Taxonomy" id="151549"/>
    <lineage>
        <taxon>Eukaryota</taxon>
        <taxon>Metazoa</taxon>
        <taxon>Ecdysozoa</taxon>
        <taxon>Arthropoda</taxon>
        <taxon>Hexapoda</taxon>
        <taxon>Insecta</taxon>
        <taxon>Pterygota</taxon>
        <taxon>Neoptera</taxon>
        <taxon>Endopterygota</taxon>
        <taxon>Lepidoptera</taxon>
        <taxon>Glossata</taxon>
        <taxon>Ditrysia</taxon>
        <taxon>Tineoidea</taxon>
        <taxon>Psychidae</taxon>
        <taxon>Oiketicinae</taxon>
        <taxon>Eumeta</taxon>
    </lineage>
</organism>
<evidence type="ECO:0000313" key="1">
    <source>
        <dbReference type="EMBL" id="GBP41236.1"/>
    </source>
</evidence>
<gene>
    <name evidence="1" type="ORF">EVAR_30674_1</name>
</gene>
<dbReference type="Proteomes" id="UP000299102">
    <property type="component" value="Unassembled WGS sequence"/>
</dbReference>
<dbReference type="AlphaFoldDB" id="A0A4C1VQ47"/>
<comment type="caution">
    <text evidence="1">The sequence shown here is derived from an EMBL/GenBank/DDBJ whole genome shotgun (WGS) entry which is preliminary data.</text>
</comment>
<evidence type="ECO:0000313" key="2">
    <source>
        <dbReference type="Proteomes" id="UP000299102"/>
    </source>
</evidence>
<proteinExistence type="predicted"/>
<protein>
    <submittedName>
        <fullName evidence="1">Uncharacterized protein</fullName>
    </submittedName>
</protein>
<reference evidence="1 2" key="1">
    <citation type="journal article" date="2019" name="Commun. Biol.">
        <title>The bagworm genome reveals a unique fibroin gene that provides high tensile strength.</title>
        <authorList>
            <person name="Kono N."/>
            <person name="Nakamura H."/>
            <person name="Ohtoshi R."/>
            <person name="Tomita M."/>
            <person name="Numata K."/>
            <person name="Arakawa K."/>
        </authorList>
    </citation>
    <scope>NUCLEOTIDE SEQUENCE [LARGE SCALE GENOMIC DNA]</scope>
</reference>